<organism evidence="3 4">
    <name type="scientific">Juglans regia</name>
    <name type="common">English walnut</name>
    <dbReference type="NCBI Taxonomy" id="51240"/>
    <lineage>
        <taxon>Eukaryota</taxon>
        <taxon>Viridiplantae</taxon>
        <taxon>Streptophyta</taxon>
        <taxon>Embryophyta</taxon>
        <taxon>Tracheophyta</taxon>
        <taxon>Spermatophyta</taxon>
        <taxon>Magnoliopsida</taxon>
        <taxon>eudicotyledons</taxon>
        <taxon>Gunneridae</taxon>
        <taxon>Pentapetalae</taxon>
        <taxon>rosids</taxon>
        <taxon>fabids</taxon>
        <taxon>Fagales</taxon>
        <taxon>Juglandaceae</taxon>
        <taxon>Juglans</taxon>
    </lineage>
</organism>
<feature type="transmembrane region" description="Helical" evidence="2">
    <location>
        <begin position="79"/>
        <end position="96"/>
    </location>
</feature>
<dbReference type="InterPro" id="IPR004843">
    <property type="entry name" value="Calcineurin-like_PHP"/>
</dbReference>
<dbReference type="PANTHER" id="PTHR34211:SF3">
    <property type="entry name" value="CALCINEURIN-LIKE METALLO-PHOSPHOESTERASE SUPERFAMILY PROTEIN"/>
    <property type="match status" value="1"/>
</dbReference>
<protein>
    <submittedName>
        <fullName evidence="4">Uncharacterized protein LOC108992327</fullName>
    </submittedName>
</protein>
<feature type="transmembrane region" description="Helical" evidence="2">
    <location>
        <begin position="563"/>
        <end position="581"/>
    </location>
</feature>
<dbReference type="Proteomes" id="UP000235220">
    <property type="component" value="Chromosome 15"/>
</dbReference>
<name>A0A2I4ESN8_JUGRE</name>
<feature type="compositionally biased region" description="Basic residues" evidence="1">
    <location>
        <begin position="53"/>
        <end position="64"/>
    </location>
</feature>
<evidence type="ECO:0000256" key="2">
    <source>
        <dbReference type="SAM" id="Phobius"/>
    </source>
</evidence>
<evidence type="ECO:0000313" key="3">
    <source>
        <dbReference type="Proteomes" id="UP000235220"/>
    </source>
</evidence>
<dbReference type="InterPro" id="IPR029052">
    <property type="entry name" value="Metallo-depent_PP-like"/>
</dbReference>
<dbReference type="Gramene" id="Jr15_05440_p1">
    <property type="protein sequence ID" value="cds.Jr15_05440_p1"/>
    <property type="gene ID" value="Jr15_05440"/>
</dbReference>
<feature type="compositionally biased region" description="Basic and acidic residues" evidence="1">
    <location>
        <begin position="21"/>
        <end position="39"/>
    </location>
</feature>
<feature type="region of interest" description="Disordered" evidence="1">
    <location>
        <begin position="15"/>
        <end position="39"/>
    </location>
</feature>
<dbReference type="Gene3D" id="3.60.21.10">
    <property type="match status" value="1"/>
</dbReference>
<dbReference type="GeneID" id="108992327"/>
<feature type="transmembrane region" description="Helical" evidence="2">
    <location>
        <begin position="756"/>
        <end position="784"/>
    </location>
</feature>
<dbReference type="PANTHER" id="PTHR34211">
    <property type="entry name" value="CALCINEURIN-LIKE METALLO-PHOSPHOESTERASE SUPERFAMILY PROTEIN"/>
    <property type="match status" value="1"/>
</dbReference>
<dbReference type="GO" id="GO:0016787">
    <property type="term" value="F:hydrolase activity"/>
    <property type="evidence" value="ECO:0007669"/>
    <property type="project" value="InterPro"/>
</dbReference>
<feature type="compositionally biased region" description="Basic and acidic residues" evidence="1">
    <location>
        <begin position="65"/>
        <end position="74"/>
    </location>
</feature>
<dbReference type="Pfam" id="PF00149">
    <property type="entry name" value="Metallophos"/>
    <property type="match status" value="1"/>
</dbReference>
<keyword evidence="2" id="KW-1133">Transmembrane helix</keyword>
<dbReference type="AlphaFoldDB" id="A0A2I4ESN8"/>
<feature type="region of interest" description="Disordered" evidence="1">
    <location>
        <begin position="53"/>
        <end position="74"/>
    </location>
</feature>
<feature type="transmembrane region" description="Helical" evidence="2">
    <location>
        <begin position="108"/>
        <end position="127"/>
    </location>
</feature>
<dbReference type="RefSeq" id="XP_018822405.1">
    <property type="nucleotide sequence ID" value="XM_018966860.2"/>
</dbReference>
<gene>
    <name evidence="4" type="primary">LOC108992327</name>
</gene>
<dbReference type="OrthoDB" id="1883418at2759"/>
<sequence>MREIWVGNHRSICAEKKKKNHVEQEETDSRETTDRFAEGEKVGLGTTDLFAQRRRRTTSSRKKPIRTEKPNRKKKMDEVEQGYLYWLLVAALYHLPPQPRDNFYDMSVFLTTFASSVLRLLVFLFIYDRLAYYFKLEAPKWNLGNIFKHSAGPSRITESPISYDTHVSWPLFIGLNIYVHYYQKRESNTSSDQDCRKPYFLDMVPWYSGTSADLYKTVFDLLVSVNIFLCRFDLRIMQAVTSQVQDGAREQNRGARDQHNLLYDFSKKNELWFDFMADTGDGGNSAYTVTRLLAERAIRCNGTNGTKLTLKRGDLLLIGGDLAYPNPSKHTYERRFLRPFEYALQLPNNHKWDHGHVGPQCFVIPGNHDWFDGLQTFTKYICEKKWLGGWYMPQKTSYFALKLPQRWWVFGLDLALDGDIDTYQFQFFSKLAREMIGKNDAVIVMTHQPDWLVDWYESGTDGERDNLSELICNILKERCKLRIAGDIHHYMRHSMVPEPNDLVYAQHLLVNGCGGAFLHPTHVFGGFKESHGVSYNSGPSYPDKETSRRLGFRNIWKFRKENSQFDFVGGIMYYMLVFSMIPQCELDHVFEVDSKLGFWRTCFRTLWNAFIYMLEHSYVSLGAAMLLVVVAMAFIPSKVSWKKRVAIGILHVSAHLSAALILMLVLELGVGVLVHHKLLGTSGYHSLYRWYESQEKSRHFDLSNGTRAGIKQWSSDLYSTYIKNLMFAFDVPELMAVTRINICKNGMASLSRLDTIFYYGSVFLYFWLLSTPAVSYVFGIYLYICVNWLDLHYDEAFSSLRIADYKAFTRFHIESNGDLHVYTLAVDKIPLDWSLDRQWEKENEDKNKLSYNRDFPSQWEASDPDKDPLRTVRIIDEFVIQRSNTSWLGRNSPPRESLFTKLYSLLHHITET</sequence>
<accession>A0A2I4ESN8</accession>
<proteinExistence type="predicted"/>
<dbReference type="KEGG" id="jre:108992327"/>
<evidence type="ECO:0000313" key="4">
    <source>
        <dbReference type="RefSeq" id="XP_018822405.1"/>
    </source>
</evidence>
<keyword evidence="3" id="KW-1185">Reference proteome</keyword>
<evidence type="ECO:0000256" key="1">
    <source>
        <dbReference type="SAM" id="MobiDB-lite"/>
    </source>
</evidence>
<feature type="transmembrane region" description="Helical" evidence="2">
    <location>
        <begin position="647"/>
        <end position="674"/>
    </location>
</feature>
<reference evidence="4" key="1">
    <citation type="submission" date="2025-08" db="UniProtKB">
        <authorList>
            <consortium name="RefSeq"/>
        </authorList>
    </citation>
    <scope>IDENTIFICATION</scope>
    <source>
        <tissue evidence="4">Leaves</tissue>
    </source>
</reference>
<dbReference type="SUPFAM" id="SSF56300">
    <property type="entry name" value="Metallo-dependent phosphatases"/>
    <property type="match status" value="1"/>
</dbReference>
<feature type="transmembrane region" description="Helical" evidence="2">
    <location>
        <begin position="617"/>
        <end position="635"/>
    </location>
</feature>
<keyword evidence="2" id="KW-0472">Membrane</keyword>
<keyword evidence="2" id="KW-0812">Transmembrane</keyword>